<evidence type="ECO:0000313" key="3">
    <source>
        <dbReference type="Proteomes" id="UP000249065"/>
    </source>
</evidence>
<sequence>MDRQEYRFVVASSDQAGAGQAAEALADRLREADGVLEAERSKAAADSMDLGSVVTVLASSGAAVAIAQGIAAWLRSRKQASITIERDGRTGSLKAKVEGIDAAAALRITELIRG</sequence>
<protein>
    <submittedName>
        <fullName evidence="2">Uncharacterized protein</fullName>
    </submittedName>
</protein>
<keyword evidence="1" id="KW-0812">Transmembrane</keyword>
<feature type="transmembrane region" description="Helical" evidence="1">
    <location>
        <begin position="50"/>
        <end position="74"/>
    </location>
</feature>
<dbReference type="AlphaFoldDB" id="A0A327M0P5"/>
<comment type="caution">
    <text evidence="2">The sequence shown here is derived from an EMBL/GenBank/DDBJ whole genome shotgun (WGS) entry which is preliminary data.</text>
</comment>
<name>A0A327M0P5_9PROT</name>
<reference evidence="3" key="1">
    <citation type="submission" date="2018-06" db="EMBL/GenBank/DDBJ databases">
        <authorList>
            <person name="Khan S.A."/>
        </authorList>
    </citation>
    <scope>NUCLEOTIDE SEQUENCE [LARGE SCALE GENOMIC DNA]</scope>
    <source>
        <strain evidence="3">DB-1506</strain>
    </source>
</reference>
<evidence type="ECO:0000256" key="1">
    <source>
        <dbReference type="SAM" id="Phobius"/>
    </source>
</evidence>
<dbReference type="Pfam" id="PF19953">
    <property type="entry name" value="EACC1"/>
    <property type="match status" value="1"/>
</dbReference>
<gene>
    <name evidence="2" type="ORF">DOO78_23345</name>
</gene>
<proteinExistence type="predicted"/>
<dbReference type="InterPro" id="IPR045428">
    <property type="entry name" value="EACC1"/>
</dbReference>
<accession>A0A327M0P5</accession>
<dbReference type="EMBL" id="QLIX01000029">
    <property type="protein sequence ID" value="RAI55987.1"/>
    <property type="molecule type" value="Genomic_DNA"/>
</dbReference>
<evidence type="ECO:0000313" key="2">
    <source>
        <dbReference type="EMBL" id="RAI55987.1"/>
    </source>
</evidence>
<dbReference type="RefSeq" id="WP_111472299.1">
    <property type="nucleotide sequence ID" value="NZ_QLIX01000029.1"/>
</dbReference>
<keyword evidence="3" id="KW-1185">Reference proteome</keyword>
<organism evidence="2 3">
    <name type="scientific">Roseicella frigidaeris</name>
    <dbReference type="NCBI Taxonomy" id="2230885"/>
    <lineage>
        <taxon>Bacteria</taxon>
        <taxon>Pseudomonadati</taxon>
        <taxon>Pseudomonadota</taxon>
        <taxon>Alphaproteobacteria</taxon>
        <taxon>Acetobacterales</taxon>
        <taxon>Roseomonadaceae</taxon>
        <taxon>Roseicella</taxon>
    </lineage>
</organism>
<dbReference type="Proteomes" id="UP000249065">
    <property type="component" value="Unassembled WGS sequence"/>
</dbReference>
<keyword evidence="1" id="KW-0472">Membrane</keyword>
<keyword evidence="1" id="KW-1133">Transmembrane helix</keyword>